<gene>
    <name evidence="2" type="ORF">GPU96_04g07860</name>
    <name evidence="3" type="ORF">PFJ87_04g01840</name>
</gene>
<feature type="compositionally biased region" description="Basic and acidic residues" evidence="1">
    <location>
        <begin position="106"/>
        <end position="119"/>
    </location>
</feature>
<dbReference type="OrthoDB" id="2192201at2759"/>
<proteinExistence type="predicted"/>
<keyword evidence="5" id="KW-1185">Reference proteome</keyword>
<evidence type="ECO:0000313" key="3">
    <source>
        <dbReference type="EMBL" id="WEL38508.1"/>
    </source>
</evidence>
<evidence type="ECO:0000256" key="1">
    <source>
        <dbReference type="SAM" id="MobiDB-lite"/>
    </source>
</evidence>
<reference evidence="3 5" key="2">
    <citation type="submission" date="2023-02" db="EMBL/GenBank/DDBJ databases">
        <title>Encephalitozoon hellem ATCC 50451 complete genome.</title>
        <authorList>
            <person name="Mascarenhas dos Santos A.C."/>
            <person name="Julian A.T."/>
            <person name="Pombert J.-F."/>
        </authorList>
    </citation>
    <scope>NUCLEOTIDE SEQUENCE [LARGE SCALE GENOMIC DNA]</scope>
    <source>
        <strain evidence="3 5">ATCC 50451</strain>
    </source>
</reference>
<protein>
    <submittedName>
        <fullName evidence="3">Ap-2 complex subunit sigma-1</fullName>
    </submittedName>
</protein>
<dbReference type="AlphaFoldDB" id="A0A9Q9C2S0"/>
<accession>A0A9Q9C2S0</accession>
<name>A0A9Q9C2S0_ENCHE</name>
<feature type="region of interest" description="Disordered" evidence="1">
    <location>
        <begin position="100"/>
        <end position="119"/>
    </location>
</feature>
<dbReference type="Proteomes" id="UP001059546">
    <property type="component" value="Chromosome IV"/>
</dbReference>
<reference evidence="2" key="1">
    <citation type="submission" date="2021-05" db="EMBL/GenBank/DDBJ databases">
        <title>Encephalitozoon hellem ATCC 50604 Complete Genome.</title>
        <authorList>
            <person name="Mascarenhas dos Santos A.C."/>
            <person name="Julian A.T."/>
            <person name="Pombert J.-F."/>
        </authorList>
    </citation>
    <scope>NUCLEOTIDE SEQUENCE</scope>
    <source>
        <strain evidence="2">ATCC 50604</strain>
    </source>
</reference>
<evidence type="ECO:0000313" key="5">
    <source>
        <dbReference type="Proteomes" id="UP001217963"/>
    </source>
</evidence>
<dbReference type="EMBL" id="CP075150">
    <property type="protein sequence ID" value="UTX43051.1"/>
    <property type="molecule type" value="Genomic_DNA"/>
</dbReference>
<dbReference type="EMBL" id="CP119065">
    <property type="protein sequence ID" value="WEL38508.1"/>
    <property type="molecule type" value="Genomic_DNA"/>
</dbReference>
<organism evidence="2 4">
    <name type="scientific">Encephalitozoon hellem</name>
    <name type="common">Microsporidian parasite</name>
    <dbReference type="NCBI Taxonomy" id="27973"/>
    <lineage>
        <taxon>Eukaryota</taxon>
        <taxon>Fungi</taxon>
        <taxon>Fungi incertae sedis</taxon>
        <taxon>Microsporidia</taxon>
        <taxon>Unikaryonidae</taxon>
        <taxon>Encephalitozoon</taxon>
    </lineage>
</organism>
<dbReference type="Proteomes" id="UP001217963">
    <property type="component" value="Chromosome IV"/>
</dbReference>
<evidence type="ECO:0000313" key="4">
    <source>
        <dbReference type="Proteomes" id="UP001059546"/>
    </source>
</evidence>
<sequence length="119" mass="13148">MEKKLPTVVTIGGRRYVKNNLNKGTGDGKIRLKEALKSLGRTVQKSQISHCTINTKESIHVYTLDDSKVILNKNNDLVGFIVTGKAQKINKSVCQELSNAMGDNAKAPENDTVEEKLKH</sequence>
<evidence type="ECO:0000313" key="2">
    <source>
        <dbReference type="EMBL" id="UTX43051.1"/>
    </source>
</evidence>